<dbReference type="EMBL" id="BNJK01000001">
    <property type="protein sequence ID" value="GHO94034.1"/>
    <property type="molecule type" value="Genomic_DNA"/>
</dbReference>
<evidence type="ECO:0000313" key="3">
    <source>
        <dbReference type="Proteomes" id="UP000597444"/>
    </source>
</evidence>
<keyword evidence="3" id="KW-1185">Reference proteome</keyword>
<feature type="compositionally biased region" description="Low complexity" evidence="1">
    <location>
        <begin position="126"/>
        <end position="145"/>
    </location>
</feature>
<sequence>MPAHGISLSPNEKEVYVIDSGNSYVHVFDVSGLPTTAPKQVADIQLRSMAGNEANCSFDCQKEGWILHSLDGHYVFVGDSGDVIDTSTRQSVINLPALFDSRKFLEVDFSNGVPVATSTRYGLGRASTSGGTTPTATVPTTPGGTIIGQDTFQRGNQTGWGTASDGQKWGSDATNTGVFSINGNTAYNAVLGASAGDSEVVLSGTISSFNNANLGAALRWKDTNNWYKAYINGTNLVLQSKVNGTTTTLKSVSFAASTNTSYTIHFRAVGTTLSANVWKTGSSEPSGWMASATNSSLPTGQCGVRAQVPSDVTVKITSFKAQTV</sequence>
<evidence type="ECO:0000313" key="2">
    <source>
        <dbReference type="EMBL" id="GHO94034.1"/>
    </source>
</evidence>
<protein>
    <submittedName>
        <fullName evidence="2">Uncharacterized protein</fullName>
    </submittedName>
</protein>
<dbReference type="AlphaFoldDB" id="A0A8J3IES0"/>
<proteinExistence type="predicted"/>
<organism evidence="2 3">
    <name type="scientific">Reticulibacter mediterranei</name>
    <dbReference type="NCBI Taxonomy" id="2778369"/>
    <lineage>
        <taxon>Bacteria</taxon>
        <taxon>Bacillati</taxon>
        <taxon>Chloroflexota</taxon>
        <taxon>Ktedonobacteria</taxon>
        <taxon>Ktedonobacterales</taxon>
        <taxon>Reticulibacteraceae</taxon>
        <taxon>Reticulibacter</taxon>
    </lineage>
</organism>
<dbReference type="Proteomes" id="UP000597444">
    <property type="component" value="Unassembled WGS sequence"/>
</dbReference>
<dbReference type="RefSeq" id="WP_220204795.1">
    <property type="nucleotide sequence ID" value="NZ_BNJK01000001.1"/>
</dbReference>
<comment type="caution">
    <text evidence="2">The sequence shown here is derived from an EMBL/GenBank/DDBJ whole genome shotgun (WGS) entry which is preliminary data.</text>
</comment>
<name>A0A8J3IES0_9CHLR</name>
<dbReference type="SUPFAM" id="SSF63829">
    <property type="entry name" value="Calcium-dependent phosphotriesterase"/>
    <property type="match status" value="1"/>
</dbReference>
<feature type="region of interest" description="Disordered" evidence="1">
    <location>
        <begin position="124"/>
        <end position="145"/>
    </location>
</feature>
<gene>
    <name evidence="2" type="ORF">KSF_040820</name>
</gene>
<reference evidence="2" key="1">
    <citation type="submission" date="2020-10" db="EMBL/GenBank/DDBJ databases">
        <title>Taxonomic study of unclassified bacteria belonging to the class Ktedonobacteria.</title>
        <authorList>
            <person name="Yabe S."/>
            <person name="Wang C.M."/>
            <person name="Zheng Y."/>
            <person name="Sakai Y."/>
            <person name="Cavaletti L."/>
            <person name="Monciardini P."/>
            <person name="Donadio S."/>
        </authorList>
    </citation>
    <scope>NUCLEOTIDE SEQUENCE</scope>
    <source>
        <strain evidence="2">ID150040</strain>
    </source>
</reference>
<evidence type="ECO:0000256" key="1">
    <source>
        <dbReference type="SAM" id="MobiDB-lite"/>
    </source>
</evidence>
<dbReference type="Gene3D" id="2.60.120.560">
    <property type="entry name" value="Exo-inulinase, domain 1"/>
    <property type="match status" value="1"/>
</dbReference>
<accession>A0A8J3IES0</accession>